<dbReference type="PROSITE" id="PS51257">
    <property type="entry name" value="PROKAR_LIPOPROTEIN"/>
    <property type="match status" value="1"/>
</dbReference>
<keyword evidence="7" id="KW-0998">Cell outer membrane</keyword>
<dbReference type="SUPFAM" id="SSF51126">
    <property type="entry name" value="Pectin lyase-like"/>
    <property type="match status" value="1"/>
</dbReference>
<dbReference type="InterPro" id="IPR059226">
    <property type="entry name" value="Choice_anch_Q_dom"/>
</dbReference>
<evidence type="ECO:0000256" key="6">
    <source>
        <dbReference type="ARBA" id="ARBA00023136"/>
    </source>
</evidence>
<dbReference type="PANTHER" id="PTHR11319:SF35">
    <property type="entry name" value="OUTER MEMBRANE PROTEIN PMPC-RELATED"/>
    <property type="match status" value="1"/>
</dbReference>
<dbReference type="InterPro" id="IPR011050">
    <property type="entry name" value="Pectin_lyase_fold/virulence"/>
</dbReference>
<accession>A0A5C6WZH7</accession>
<organism evidence="9 10">
    <name type="scientific">Lujinxingia vulgaris</name>
    <dbReference type="NCBI Taxonomy" id="2600176"/>
    <lineage>
        <taxon>Bacteria</taxon>
        <taxon>Deltaproteobacteria</taxon>
        <taxon>Bradymonadales</taxon>
        <taxon>Lujinxingiaceae</taxon>
        <taxon>Lujinxingia</taxon>
    </lineage>
</organism>
<reference evidence="9 10" key="1">
    <citation type="submission" date="2019-08" db="EMBL/GenBank/DDBJ databases">
        <title>Bradymonadales sp. TMQ2.</title>
        <authorList>
            <person name="Liang Q."/>
        </authorList>
    </citation>
    <scope>NUCLEOTIDE SEQUENCE [LARGE SCALE GENOMIC DNA]</scope>
    <source>
        <strain evidence="9 10">TMQ2</strain>
    </source>
</reference>
<dbReference type="PANTHER" id="PTHR11319">
    <property type="entry name" value="G PROTEIN-COUPLED RECEPTOR-RELATED"/>
    <property type="match status" value="1"/>
</dbReference>
<proteinExistence type="predicted"/>
<feature type="compositionally biased region" description="Basic and acidic residues" evidence="8">
    <location>
        <begin position="53"/>
        <end position="62"/>
    </location>
</feature>
<dbReference type="OrthoDB" id="5478414at2"/>
<name>A0A5C6WZH7_9DELT</name>
<evidence type="ECO:0008006" key="11">
    <source>
        <dbReference type="Google" id="ProtNLM"/>
    </source>
</evidence>
<keyword evidence="6" id="KW-0472">Membrane</keyword>
<gene>
    <name evidence="9" type="ORF">FRC96_12500</name>
</gene>
<keyword evidence="4" id="KW-0964">Secreted</keyword>
<evidence type="ECO:0000256" key="7">
    <source>
        <dbReference type="ARBA" id="ARBA00023237"/>
    </source>
</evidence>
<evidence type="ECO:0000256" key="3">
    <source>
        <dbReference type="ARBA" id="ARBA00004613"/>
    </source>
</evidence>
<dbReference type="NCBIfam" id="NF041518">
    <property type="entry name" value="choice_anch_Q"/>
    <property type="match status" value="1"/>
</dbReference>
<feature type="compositionally biased region" description="Basic and acidic residues" evidence="8">
    <location>
        <begin position="25"/>
        <end position="41"/>
    </location>
</feature>
<dbReference type="Pfam" id="PF02415">
    <property type="entry name" value="Chlam_PMP"/>
    <property type="match status" value="3"/>
</dbReference>
<evidence type="ECO:0000256" key="8">
    <source>
        <dbReference type="SAM" id="MobiDB-lite"/>
    </source>
</evidence>
<dbReference type="GO" id="GO:0009279">
    <property type="term" value="C:cell outer membrane"/>
    <property type="evidence" value="ECO:0007669"/>
    <property type="project" value="UniProtKB-SubCell"/>
</dbReference>
<evidence type="ECO:0000256" key="1">
    <source>
        <dbReference type="ARBA" id="ARBA00004196"/>
    </source>
</evidence>
<protein>
    <recommendedName>
        <fullName evidence="11">Right handed beta helix domain-containing protein</fullName>
    </recommendedName>
</protein>
<comment type="caution">
    <text evidence="9">The sequence shown here is derived from an EMBL/GenBank/DDBJ whole genome shotgun (WGS) entry which is preliminary data.</text>
</comment>
<evidence type="ECO:0000313" key="10">
    <source>
        <dbReference type="Proteomes" id="UP000321046"/>
    </source>
</evidence>
<evidence type="ECO:0000256" key="5">
    <source>
        <dbReference type="ARBA" id="ARBA00022729"/>
    </source>
</evidence>
<comment type="subcellular location">
    <subcellularLocation>
        <location evidence="1">Cell envelope</location>
    </subcellularLocation>
    <subcellularLocation>
        <location evidence="2">Cell outer membrane</location>
    </subcellularLocation>
    <subcellularLocation>
        <location evidence="3">Secreted</location>
    </subcellularLocation>
</comment>
<dbReference type="InterPro" id="IPR003368">
    <property type="entry name" value="POMP_repeat"/>
</dbReference>
<sequence>MLVLNRLVFFCFLALFTLGCGDQGGDNRRARDTSDTGDHTLPDTGTDANADTDPDREPEDHEGVLEVTVTGLPEGAWPEMEVFGTSGLLDVGSSGRIILIPGSYQLRPAPYLDGLSTFEAENQGLEITAGETRTITVDYTLVLASLEVVISGLPEGVAADVELRSEGLETLTLTESTELTDLTPASYQVRPSVVQDGDHWYEAETKTIELASDDDETVIILYDIIPGALEARVTGLPAGHSPELTITGPDGFSTTAQPHAPVEGLLPGEYVVSGPRVEDAGVFYDAPSQTVDVASTTTSEVTLDYDEVAGTLQLAATGLPSNQSPRLTITGPDGFSATARPGDRLNDLATGQYTVSGADVSVAGRIYRAAPLTIDVLSATADATLIYALVPGRLQVSASGHPSHLSPVLTVTGPAGFSTTTSPGGLLQNLEPGNYTLSGAQLGSNGLLYRAEDEVAQVRSEQTTPLSIAYAKVPGDLRVNIEGLPAGLIPGVIVTDPDGQTSPLSVSSTLRAQTPGTHTITAPDVIDGLVIYRAASTSINVRSDELASTTITYEALPGDLSIAATGLPDNANYTLTLQGPSYPSPTPFTNDAFLNDITPGTYTISFNTSTVSPPYYDATYLPTPSSLTIDVSSDATADATVDYASVPGTLHLTHTLPDTGSLTLALSDSTSGVTQQFTLSGSGTTSLTLDPGHFTFAIASNDLGTDEFNNPYYITNLDGFFDISSDDVLSHEIVAPVPTLVWETRDGATGSLREVVGRVIEDSEITFDPSISQLFLDSSITINKALEIIGPGADQLTIEPSADNRAFEINYYGDLTLRGLRFTGFHNDHPGAVIQAHGYLNTYDSLFVDNSSTDDGGAIYQNASPALVTNTRFLNNHSARSGGAIASSTQAYRLRIIKSEFTGNSALDDGGALFYQSDERIYVSASTFTQNTSLSGAGGALFLSEHASTYSQIRDSLFQANSADTLGGATYLGKDTLISNSTFADNTAADEGGAIYFDYPVVASDKTALYELEYSTFSHNTAPNGSALAAACTGSYYDHRVDYLANIFVGNDSLRRCTGGGSARFYSRDHNYDADDQPGALPNPLLPLADNGGPTHTMAIDPAFEAQLSFSALACPSLSFDTSDNTSDQRGVVRPVHYACTIGAYQFGDFDSTISVPEYGFEPFDGHGLGTSYNYGTTITTDAGYTWTLNGVRSEGSYEIDGEGLMLREDGSSIRTVIVDDALVNLYIRYRKAHTSSTPRLIAVAINGTIIEESHFFGTDPYDDTLHTLIIEDLEFTGDITLEILNTSGASNTQIVVDNITWNDSL</sequence>
<feature type="region of interest" description="Disordered" evidence="8">
    <location>
        <begin position="24"/>
        <end position="62"/>
    </location>
</feature>
<evidence type="ECO:0000256" key="4">
    <source>
        <dbReference type="ARBA" id="ARBA00022525"/>
    </source>
</evidence>
<dbReference type="GO" id="GO:0005576">
    <property type="term" value="C:extracellular region"/>
    <property type="evidence" value="ECO:0007669"/>
    <property type="project" value="UniProtKB-SubCell"/>
</dbReference>
<evidence type="ECO:0000256" key="2">
    <source>
        <dbReference type="ARBA" id="ARBA00004442"/>
    </source>
</evidence>
<keyword evidence="5" id="KW-0732">Signal</keyword>
<evidence type="ECO:0000313" key="9">
    <source>
        <dbReference type="EMBL" id="TXD34874.1"/>
    </source>
</evidence>
<dbReference type="EMBL" id="VOSL01000053">
    <property type="protein sequence ID" value="TXD34874.1"/>
    <property type="molecule type" value="Genomic_DNA"/>
</dbReference>
<dbReference type="Proteomes" id="UP000321046">
    <property type="component" value="Unassembled WGS sequence"/>
</dbReference>
<dbReference type="RefSeq" id="WP_146974825.1">
    <property type="nucleotide sequence ID" value="NZ_VOSL01000053.1"/>
</dbReference>